<dbReference type="AlphaFoldDB" id="A0A150WC69"/>
<feature type="signal peptide" evidence="1">
    <location>
        <begin position="1"/>
        <end position="20"/>
    </location>
</feature>
<reference evidence="2 3" key="1">
    <citation type="submission" date="2016-03" db="EMBL/GenBank/DDBJ databases">
        <authorList>
            <person name="Ploux O."/>
        </authorList>
    </citation>
    <scope>NUCLEOTIDE SEQUENCE [LARGE SCALE GENOMIC DNA]</scope>
    <source>
        <strain evidence="2 3">BER2</strain>
    </source>
</reference>
<dbReference type="EMBL" id="LUKF01000019">
    <property type="protein sequence ID" value="KYG60645.1"/>
    <property type="molecule type" value="Genomic_DNA"/>
</dbReference>
<dbReference type="Gene3D" id="3.40.390.70">
    <property type="match status" value="1"/>
</dbReference>
<dbReference type="OrthoDB" id="5288890at2"/>
<evidence type="ECO:0000313" key="3">
    <source>
        <dbReference type="Proteomes" id="UP000075391"/>
    </source>
</evidence>
<comment type="caution">
    <text evidence="2">The sequence shown here is derived from an EMBL/GenBank/DDBJ whole genome shotgun (WGS) entry which is preliminary data.</text>
</comment>
<dbReference type="RefSeq" id="WP_063244916.1">
    <property type="nucleotide sequence ID" value="NZ_LUKF01000019.1"/>
</dbReference>
<organism evidence="2 3">
    <name type="scientific">Bdellovibrio bacteriovorus</name>
    <dbReference type="NCBI Taxonomy" id="959"/>
    <lineage>
        <taxon>Bacteria</taxon>
        <taxon>Pseudomonadati</taxon>
        <taxon>Bdellovibrionota</taxon>
        <taxon>Bdellovibrionia</taxon>
        <taxon>Bdellovibrionales</taxon>
        <taxon>Pseudobdellovibrionaceae</taxon>
        <taxon>Bdellovibrio</taxon>
    </lineage>
</organism>
<gene>
    <name evidence="2" type="ORF">AZI85_11635</name>
</gene>
<evidence type="ECO:0000256" key="1">
    <source>
        <dbReference type="SAM" id="SignalP"/>
    </source>
</evidence>
<proteinExistence type="predicted"/>
<feature type="chain" id="PRO_5007572680" evidence="1">
    <location>
        <begin position="21"/>
        <end position="353"/>
    </location>
</feature>
<accession>A0A150WC69</accession>
<sequence>MRNLICLILLGLSLTPAAYAWEDFYILKPSEFQIERTPGQRFTPLNSVSCRDRIKQVICLVDNSSSPNGPRKCLSGSENFAPPIEKIYDILPEKLQKAFCGLDAIFVESDVESLAYAGIIRANEKGEVEGSFIGVRRTLLERAYDATSVFGWKEQKAFGIVAPPFVHLPDGPRVEVILPNTLSALQYIFIHEIGHILDFANSANEFVCPPNETCDLSKWDPTEFGKMVPAANSFSSLSWKNPMYPQDAQRFSLWDKLCFYGCNERLTVLDMEGFYQQLGQTNFVSTYAAVSPYEDFAESFAFHVLSLQGEWNYRIQTPNMAYSLEKKWDVLFSKKSWLEAFYQRDLKYPKATK</sequence>
<evidence type="ECO:0000313" key="2">
    <source>
        <dbReference type="EMBL" id="KYG60645.1"/>
    </source>
</evidence>
<keyword evidence="1" id="KW-0732">Signal</keyword>
<dbReference type="Proteomes" id="UP000075391">
    <property type="component" value="Unassembled WGS sequence"/>
</dbReference>
<name>A0A150WC69_BDEBC</name>
<protein>
    <submittedName>
        <fullName evidence="2">Uncharacterized protein</fullName>
    </submittedName>
</protein>